<dbReference type="Pfam" id="PF00293">
    <property type="entry name" value="NUDIX"/>
    <property type="match status" value="1"/>
</dbReference>
<dbReference type="InterPro" id="IPR000086">
    <property type="entry name" value="NUDIX_hydrolase_dom"/>
</dbReference>
<dbReference type="PANTHER" id="PTHR10885">
    <property type="entry name" value="ISOPENTENYL-DIPHOSPHATE DELTA-ISOMERASE"/>
    <property type="match status" value="1"/>
</dbReference>
<proteinExistence type="predicted"/>
<dbReference type="PROSITE" id="PS51462">
    <property type="entry name" value="NUDIX"/>
    <property type="match status" value="1"/>
</dbReference>
<dbReference type="Gene3D" id="3.90.79.10">
    <property type="entry name" value="Nucleoside Triphosphate Pyrophosphohydrolase"/>
    <property type="match status" value="1"/>
</dbReference>
<dbReference type="AlphaFoldDB" id="A0A1F6Y4K6"/>
<evidence type="ECO:0000313" key="2">
    <source>
        <dbReference type="EMBL" id="OGJ01301.1"/>
    </source>
</evidence>
<dbReference type="GO" id="GO:0003824">
    <property type="term" value="F:catalytic activity"/>
    <property type="evidence" value="ECO:0007669"/>
    <property type="project" value="UniProtKB-ARBA"/>
</dbReference>
<feature type="domain" description="Nudix hydrolase" evidence="1">
    <location>
        <begin position="26"/>
        <end position="155"/>
    </location>
</feature>
<dbReference type="SUPFAM" id="SSF55811">
    <property type="entry name" value="Nudix"/>
    <property type="match status" value="1"/>
</dbReference>
<evidence type="ECO:0000259" key="1">
    <source>
        <dbReference type="PROSITE" id="PS51462"/>
    </source>
</evidence>
<sequence>MRIPVVDENDNFLYYKEEHERDRRREITRGSALWGFNEDGEWLVAKRSKNKNNFPNLWGASAAGGMEEDETYESNLIRETREEIGFKLKKFTLGPKLRESDNHEFFSQYFFAKIPKDTKFVLQASEVDAITWISLSELKKWFLENPEEFLPTFKNSIRILDDYETQNKKNT</sequence>
<evidence type="ECO:0000313" key="3">
    <source>
        <dbReference type="Proteomes" id="UP000178645"/>
    </source>
</evidence>
<name>A0A1F6Y4K6_9BACT</name>
<dbReference type="InterPro" id="IPR015797">
    <property type="entry name" value="NUDIX_hydrolase-like_dom_sf"/>
</dbReference>
<organism evidence="2 3">
    <name type="scientific">Candidatus Nomurabacteria bacterium RIFCSPLOWO2_12_FULL_44_11</name>
    <dbReference type="NCBI Taxonomy" id="1801796"/>
    <lineage>
        <taxon>Bacteria</taxon>
        <taxon>Candidatus Nomuraibacteriota</taxon>
    </lineage>
</organism>
<dbReference type="Proteomes" id="UP000178645">
    <property type="component" value="Unassembled WGS sequence"/>
</dbReference>
<protein>
    <recommendedName>
        <fullName evidence="1">Nudix hydrolase domain-containing protein</fullName>
    </recommendedName>
</protein>
<gene>
    <name evidence="2" type="ORF">A3G53_00610</name>
</gene>
<dbReference type="PANTHER" id="PTHR10885:SF0">
    <property type="entry name" value="ISOPENTENYL-DIPHOSPHATE DELTA-ISOMERASE"/>
    <property type="match status" value="1"/>
</dbReference>
<reference evidence="2 3" key="1">
    <citation type="journal article" date="2016" name="Nat. Commun.">
        <title>Thousands of microbial genomes shed light on interconnected biogeochemical processes in an aquifer system.</title>
        <authorList>
            <person name="Anantharaman K."/>
            <person name="Brown C.T."/>
            <person name="Hug L.A."/>
            <person name="Sharon I."/>
            <person name="Castelle C.J."/>
            <person name="Probst A.J."/>
            <person name="Thomas B.C."/>
            <person name="Singh A."/>
            <person name="Wilkins M.J."/>
            <person name="Karaoz U."/>
            <person name="Brodie E.L."/>
            <person name="Williams K.H."/>
            <person name="Hubbard S.S."/>
            <person name="Banfield J.F."/>
        </authorList>
    </citation>
    <scope>NUCLEOTIDE SEQUENCE [LARGE SCALE GENOMIC DNA]</scope>
</reference>
<accession>A0A1F6Y4K6</accession>
<comment type="caution">
    <text evidence="2">The sequence shown here is derived from an EMBL/GenBank/DDBJ whole genome shotgun (WGS) entry which is preliminary data.</text>
</comment>
<dbReference type="EMBL" id="MFVU01000028">
    <property type="protein sequence ID" value="OGJ01301.1"/>
    <property type="molecule type" value="Genomic_DNA"/>
</dbReference>